<dbReference type="SMART" id="SM00342">
    <property type="entry name" value="HTH_ARAC"/>
    <property type="match status" value="1"/>
</dbReference>
<name>A0AAE3VVY4_9ACTN</name>
<organism evidence="5 6">
    <name type="scientific">Catenuloplanes indicus</name>
    <dbReference type="NCBI Taxonomy" id="137267"/>
    <lineage>
        <taxon>Bacteria</taxon>
        <taxon>Bacillati</taxon>
        <taxon>Actinomycetota</taxon>
        <taxon>Actinomycetes</taxon>
        <taxon>Micromonosporales</taxon>
        <taxon>Micromonosporaceae</taxon>
        <taxon>Catenuloplanes</taxon>
    </lineage>
</organism>
<accession>A0AAE3VVY4</accession>
<comment type="caution">
    <text evidence="5">The sequence shown here is derived from an EMBL/GenBank/DDBJ whole genome shotgun (WGS) entry which is preliminary data.</text>
</comment>
<feature type="domain" description="HTH araC/xylS-type" evidence="4">
    <location>
        <begin position="128"/>
        <end position="226"/>
    </location>
</feature>
<dbReference type="PROSITE" id="PS00041">
    <property type="entry name" value="HTH_ARAC_FAMILY_1"/>
    <property type="match status" value="1"/>
</dbReference>
<dbReference type="Gene3D" id="1.10.10.60">
    <property type="entry name" value="Homeodomain-like"/>
    <property type="match status" value="1"/>
</dbReference>
<dbReference type="GO" id="GO:0003700">
    <property type="term" value="F:DNA-binding transcription factor activity"/>
    <property type="evidence" value="ECO:0007669"/>
    <property type="project" value="InterPro"/>
</dbReference>
<dbReference type="EMBL" id="JAUSUZ010000001">
    <property type="protein sequence ID" value="MDQ0363985.1"/>
    <property type="molecule type" value="Genomic_DNA"/>
</dbReference>
<sequence>MWLVRRGQWALGDSRANTELTAPAGGFVLRHVGRLSHFATPPHTTAQIFVLPGAALKPLLRDRVVTGSATSAGVRLLVAHASMVHRTLPALGPAGVDAARDTLVELARAVARQGLDAADPRLAPTLAQAAKDLAARRLTDPGLSPVMMAHELNVSVRTLQRAFAAENQQVATWIPDRRLDRARAALAENRWSISEIAARWQFADDSHFIRTFKKRYGRTPAEYARELHQDTLTEPH</sequence>
<evidence type="ECO:0000256" key="2">
    <source>
        <dbReference type="ARBA" id="ARBA00023125"/>
    </source>
</evidence>
<dbReference type="SUPFAM" id="SSF46689">
    <property type="entry name" value="Homeodomain-like"/>
    <property type="match status" value="1"/>
</dbReference>
<evidence type="ECO:0000256" key="1">
    <source>
        <dbReference type="ARBA" id="ARBA00023015"/>
    </source>
</evidence>
<dbReference type="Proteomes" id="UP001240236">
    <property type="component" value="Unassembled WGS sequence"/>
</dbReference>
<keyword evidence="3" id="KW-0804">Transcription</keyword>
<dbReference type="PANTHER" id="PTHR47893:SF1">
    <property type="entry name" value="REGULATORY PROTEIN PCHR"/>
    <property type="match status" value="1"/>
</dbReference>
<dbReference type="PANTHER" id="PTHR47893">
    <property type="entry name" value="REGULATORY PROTEIN PCHR"/>
    <property type="match status" value="1"/>
</dbReference>
<protein>
    <submittedName>
        <fullName evidence="5">AraC-like DNA-binding protein</fullName>
    </submittedName>
</protein>
<dbReference type="RefSeq" id="WP_307235036.1">
    <property type="nucleotide sequence ID" value="NZ_JAUSUZ010000001.1"/>
</dbReference>
<reference evidence="5 6" key="1">
    <citation type="submission" date="2023-07" db="EMBL/GenBank/DDBJ databases">
        <title>Sequencing the genomes of 1000 actinobacteria strains.</title>
        <authorList>
            <person name="Klenk H.-P."/>
        </authorList>
    </citation>
    <scope>NUCLEOTIDE SEQUENCE [LARGE SCALE GENOMIC DNA]</scope>
    <source>
        <strain evidence="5 6">DSM 44709</strain>
    </source>
</reference>
<keyword evidence="2 5" id="KW-0238">DNA-binding</keyword>
<dbReference type="InterPro" id="IPR018060">
    <property type="entry name" value="HTH_AraC"/>
</dbReference>
<dbReference type="AlphaFoldDB" id="A0AAE3VVY4"/>
<dbReference type="InterPro" id="IPR053142">
    <property type="entry name" value="PchR_regulatory_protein"/>
</dbReference>
<keyword evidence="1" id="KW-0805">Transcription regulation</keyword>
<proteinExistence type="predicted"/>
<gene>
    <name evidence="5" type="ORF">J2S42_000654</name>
</gene>
<dbReference type="PROSITE" id="PS01124">
    <property type="entry name" value="HTH_ARAC_FAMILY_2"/>
    <property type="match status" value="1"/>
</dbReference>
<keyword evidence="6" id="KW-1185">Reference proteome</keyword>
<dbReference type="InterPro" id="IPR018062">
    <property type="entry name" value="HTH_AraC-typ_CS"/>
</dbReference>
<dbReference type="Pfam" id="PF12833">
    <property type="entry name" value="HTH_18"/>
    <property type="match status" value="1"/>
</dbReference>
<dbReference type="InterPro" id="IPR020449">
    <property type="entry name" value="Tscrpt_reg_AraC-type_HTH"/>
</dbReference>
<dbReference type="InterPro" id="IPR009057">
    <property type="entry name" value="Homeodomain-like_sf"/>
</dbReference>
<evidence type="ECO:0000256" key="3">
    <source>
        <dbReference type="ARBA" id="ARBA00023163"/>
    </source>
</evidence>
<evidence type="ECO:0000313" key="5">
    <source>
        <dbReference type="EMBL" id="MDQ0363985.1"/>
    </source>
</evidence>
<dbReference type="PRINTS" id="PR00032">
    <property type="entry name" value="HTHARAC"/>
</dbReference>
<evidence type="ECO:0000313" key="6">
    <source>
        <dbReference type="Proteomes" id="UP001240236"/>
    </source>
</evidence>
<dbReference type="GO" id="GO:0043565">
    <property type="term" value="F:sequence-specific DNA binding"/>
    <property type="evidence" value="ECO:0007669"/>
    <property type="project" value="InterPro"/>
</dbReference>
<evidence type="ECO:0000259" key="4">
    <source>
        <dbReference type="PROSITE" id="PS01124"/>
    </source>
</evidence>